<dbReference type="EMBL" id="JPVU01000098">
    <property type="protein sequence ID" value="KFN92450.1"/>
    <property type="molecule type" value="Genomic_DNA"/>
</dbReference>
<dbReference type="PANTHER" id="PTHR37813">
    <property type="entry name" value="FELS-2 PROPHAGE PROTEIN"/>
    <property type="match status" value="1"/>
</dbReference>
<evidence type="ECO:0000256" key="1">
    <source>
        <dbReference type="SAM" id="Coils"/>
    </source>
</evidence>
<protein>
    <recommendedName>
        <fullName evidence="6">Phage tail length tape-measure protein</fullName>
    </recommendedName>
</protein>
<evidence type="ECO:0008006" key="6">
    <source>
        <dbReference type="Google" id="ProtNLM"/>
    </source>
</evidence>
<feature type="transmembrane region" description="Helical" evidence="3">
    <location>
        <begin position="652"/>
        <end position="671"/>
    </location>
</feature>
<keyword evidence="3" id="KW-0812">Transmembrane</keyword>
<evidence type="ECO:0000256" key="2">
    <source>
        <dbReference type="SAM" id="MobiDB-lite"/>
    </source>
</evidence>
<dbReference type="InterPro" id="IPR011989">
    <property type="entry name" value="ARM-like"/>
</dbReference>
<gene>
    <name evidence="4" type="ORF">TMUPMC115_0962</name>
</gene>
<keyword evidence="1" id="KW-0175">Coiled coil</keyword>
<accession>A0A091C712</accession>
<evidence type="ECO:0000256" key="3">
    <source>
        <dbReference type="SAM" id="Phobius"/>
    </source>
</evidence>
<dbReference type="OrthoDB" id="2137849at2"/>
<name>A0A091C712_9ENTE</name>
<dbReference type="InterPro" id="IPR016024">
    <property type="entry name" value="ARM-type_fold"/>
</dbReference>
<reference evidence="4 5" key="1">
    <citation type="submission" date="2014-08" db="EMBL/GenBank/DDBJ databases">
        <title>Genome sequence of Tetragenococcus muriaticus.</title>
        <authorList>
            <person name="Chuea-nongthon C."/>
            <person name="Rodtong S."/>
            <person name="Yongsawatdigul J."/>
            <person name="Steele J.L."/>
            <person name="Liu X.-y."/>
            <person name="Speers J."/>
            <person name="Glasner J.D."/>
            <person name="Neeno-Eckwall E.C."/>
        </authorList>
    </citation>
    <scope>NUCLEOTIDE SEQUENCE [LARGE SCALE GENOMIC DNA]</scope>
    <source>
        <strain evidence="4 5">PMC-11-5</strain>
    </source>
</reference>
<keyword evidence="3" id="KW-1133">Transmembrane helix</keyword>
<dbReference type="SUPFAM" id="SSF57997">
    <property type="entry name" value="Tropomyosin"/>
    <property type="match status" value="1"/>
</dbReference>
<keyword evidence="3" id="KW-0472">Membrane</keyword>
<evidence type="ECO:0000313" key="5">
    <source>
        <dbReference type="Proteomes" id="UP000029380"/>
    </source>
</evidence>
<feature type="coiled-coil region" evidence="1">
    <location>
        <begin position="53"/>
        <end position="129"/>
    </location>
</feature>
<dbReference type="RefSeq" id="WP_052077182.1">
    <property type="nucleotide sequence ID" value="NZ_JPVU01000098.1"/>
</dbReference>
<proteinExistence type="predicted"/>
<dbReference type="Gene3D" id="1.25.10.10">
    <property type="entry name" value="Leucine-rich Repeat Variant"/>
    <property type="match status" value="1"/>
</dbReference>
<feature type="region of interest" description="Disordered" evidence="2">
    <location>
        <begin position="1014"/>
        <end position="1036"/>
    </location>
</feature>
<dbReference type="PATRIC" id="fig|1302649.3.peg.964"/>
<dbReference type="Gene3D" id="1.10.287.1490">
    <property type="match status" value="1"/>
</dbReference>
<dbReference type="Proteomes" id="UP000029380">
    <property type="component" value="Unassembled WGS sequence"/>
</dbReference>
<dbReference type="SUPFAM" id="SSF48371">
    <property type="entry name" value="ARM repeat"/>
    <property type="match status" value="1"/>
</dbReference>
<evidence type="ECO:0000313" key="4">
    <source>
        <dbReference type="EMBL" id="KFN92450.1"/>
    </source>
</evidence>
<feature type="compositionally biased region" description="Acidic residues" evidence="2">
    <location>
        <begin position="1438"/>
        <end position="1448"/>
    </location>
</feature>
<dbReference type="PANTHER" id="PTHR37813:SF1">
    <property type="entry name" value="FELS-2 PROPHAGE PROTEIN"/>
    <property type="match status" value="1"/>
</dbReference>
<comment type="caution">
    <text evidence="4">The sequence shown here is derived from an EMBL/GenBank/DDBJ whole genome shotgun (WGS) entry which is preliminary data.</text>
</comment>
<feature type="transmembrane region" description="Helical" evidence="3">
    <location>
        <begin position="477"/>
        <end position="499"/>
    </location>
</feature>
<organism evidence="4 5">
    <name type="scientific">Tetragenococcus muriaticus PMC-11-5</name>
    <dbReference type="NCBI Taxonomy" id="1302649"/>
    <lineage>
        <taxon>Bacteria</taxon>
        <taxon>Bacillati</taxon>
        <taxon>Bacillota</taxon>
        <taxon>Bacilli</taxon>
        <taxon>Lactobacillales</taxon>
        <taxon>Enterococcaceae</taxon>
        <taxon>Tetragenococcus</taxon>
    </lineage>
</organism>
<feature type="region of interest" description="Disordered" evidence="2">
    <location>
        <begin position="1427"/>
        <end position="1448"/>
    </location>
</feature>
<sequence length="1448" mass="158501">MASKKPLGNMVVELDLNSSAFGKGLDGAKKAVTSSMKAMKSQMKIMDASGDKMGKLEAKQSGLTRTIEAQEREVKQLQDAYNNSFDANGNATEATAQYANKLNDAQGRLASYKTQLEQTEQAIAELSKQQTIANDPFTKVGKTMEQTGQKVQDTGKKVSSVGKRWTRVTSAVAGGVAALGGSLFGLTSKATQAADKIAKGAEKMGVSTDFYQESAYWASQNGISQEQMEKAVGRLNQRMGKAVDGNEKYAEALEKLGVDLGAVEDGSLSTEDAMAQSITTLSEMDNENKKAALATEMFGTRMARDLLPALNDGSLSMEEAREKAQELGLVMGGEQLEKAEEFQDSMDDVKRSLSAVGMEIGLELMPYFQQMLDWIIDNMPQIRETITNTFDSAAEKVSGFIDWWTGLSSTTQKVITSIGGAIAVMGPLLVTVGQAAIGIGTLTMGVGKFSQGIGKMRGSVKAAGDVMATLKTAFAAINWPITLVVTAIAGVTASLVALYNKSETFRNIVNTAVEAVKNKFLQFKEVVSTLFGLFTGGLDFTQAREQLNGVVSESTVQRFQSVRDFIGKITGSFSALNAVLTENAGLKKLKQTFGTTFSDETLTRILTIGEAIRGFVVMAKEKFAEFSEMVSQAFQGNFEPLLEFIQQLIPKIVAILVGGLPALIYAGMSLITKLAEGMGVSVPELIEKVAGIITTMLMKFTEALPRIIETGANIILKLINGFTQMLPRLIEAATGIITTILQTITDILPKIIYAGITILTSLIQGIVDALPQIIEAAIKVINTLINQVIEMLPVIIDAGIQILTALIDGILDVLPQLISAGIKLITTVANAVIDNLPKIIDAGIEILLALIDGIIKILPQLIEAGLKIIMSLFKALIDNLPKIIEAGVELLFALIDGLIKTIPDLIEALPEIFDAIIDAFMDVDWVGLGKDILDGILEGLKDIGSNVWDSVKDVGNNIKDSFMDFFDIHSPSRVMADLAKFLPEGIAKGIKDNQDVVAQAMQMLNGMMRDSVQQSETVDVQTNTNQDGGESQANSNPLQKMMAGFTEQIPQAREQVKKFIAQWNQLFAANDEEMYKTGFNWLVQLLQGANESYPKIVERLKQLINQINTIVRNNNQPMQNQGRALLQKLLDGWNSLYGTTVDRVKQLISQINNLIQDNNRPMYNQGRAWLQRLLDGFNSLYSQMIDRIKQLISQINKLIQNNNKPMYNQGRRWLRRLLDGFNSLYSQMIDRIKQLISQINNLIQDNNRPMYNQGRRWLQELRDGFDSLYDSFMSLISKLCSEAVDRIRDKHGDFYNAGKYLIEGLKDGISDMKGPIGDIMNDVANKMIGGIANGVSGVRSGVNHILKEVDSDKRIDEWDVPKYAKGTKGHPQDGPALVNDQKGSNYREIVQNPGEKPVMYKDRNVMAPLKKGASVIKASVSKKITKGKSIPHYKDGTDDTDVFDLVDD</sequence>